<accession>A0A934K6P2</accession>
<dbReference type="EMBL" id="JAEKNR010000243">
    <property type="protein sequence ID" value="MBJ7601422.1"/>
    <property type="molecule type" value="Genomic_DNA"/>
</dbReference>
<evidence type="ECO:0000259" key="2">
    <source>
        <dbReference type="Pfam" id="PF00535"/>
    </source>
</evidence>
<proteinExistence type="predicted"/>
<dbReference type="Gene3D" id="3.90.550.10">
    <property type="entry name" value="Spore Coat Polysaccharide Biosynthesis Protein SpsA, Chain A"/>
    <property type="match status" value="1"/>
</dbReference>
<dbReference type="SUPFAM" id="SSF53448">
    <property type="entry name" value="Nucleotide-diphospho-sugar transferases"/>
    <property type="match status" value="1"/>
</dbReference>
<keyword evidence="1" id="KW-1015">Disulfide bond</keyword>
<feature type="domain" description="Glycosyltransferase 2-like" evidence="2">
    <location>
        <begin position="1"/>
        <end position="160"/>
    </location>
</feature>
<protein>
    <submittedName>
        <fullName evidence="3">Glycosyltransferase</fullName>
    </submittedName>
</protein>
<gene>
    <name evidence="3" type="ORF">JF922_25530</name>
</gene>
<dbReference type="GO" id="GO:0006493">
    <property type="term" value="P:protein O-linked glycosylation"/>
    <property type="evidence" value="ECO:0007669"/>
    <property type="project" value="TreeGrafter"/>
</dbReference>
<evidence type="ECO:0000256" key="1">
    <source>
        <dbReference type="ARBA" id="ARBA00023157"/>
    </source>
</evidence>
<keyword evidence="4" id="KW-1185">Reference proteome</keyword>
<comment type="caution">
    <text evidence="3">The sequence shown here is derived from an EMBL/GenBank/DDBJ whole genome shotgun (WGS) entry which is preliminary data.</text>
</comment>
<dbReference type="InterPro" id="IPR001173">
    <property type="entry name" value="Glyco_trans_2-like"/>
</dbReference>
<dbReference type="AlphaFoldDB" id="A0A934K6P2"/>
<sequence length="284" mass="31683">MISHNEGEELARTVHGIMATLPPRSEVIVVDDCSTDSSADFIDETYAAVRLLKPDERLGVARARNLGAASATGEVLVFSDAHVRVGFGWLEGLLPVLDRPQVGAVGPAISVVGNASAKGYGYTFDDLSFSCRWLGWQSSEPHPVPMLCGCFFAMRKEVFESAGGFDAGFRGWGGEDSELSLRLWLLGYECLVVPSVEVGHLFRQRFHYDVDMATCLHNNLRLAVVHFGERLLERTFARHARDSSFPSALAQVIEGDVYETRRRLRERRQRDDEWFFGRFGIPVN</sequence>
<evidence type="ECO:0000313" key="3">
    <source>
        <dbReference type="EMBL" id="MBJ7601422.1"/>
    </source>
</evidence>
<organism evidence="3 4">
    <name type="scientific">Candidatus Nephthysia bennettiae</name>
    <dbReference type="NCBI Taxonomy" id="3127016"/>
    <lineage>
        <taxon>Bacteria</taxon>
        <taxon>Bacillati</taxon>
        <taxon>Candidatus Dormiibacterota</taxon>
        <taxon>Candidatus Dormibacteria</taxon>
        <taxon>Candidatus Dormibacterales</taxon>
        <taxon>Candidatus Dormibacteraceae</taxon>
        <taxon>Candidatus Nephthysia</taxon>
    </lineage>
</organism>
<dbReference type="InterPro" id="IPR029044">
    <property type="entry name" value="Nucleotide-diphossugar_trans"/>
</dbReference>
<name>A0A934K6P2_9BACT</name>
<dbReference type="PANTHER" id="PTHR11675:SF126">
    <property type="entry name" value="RICIN B LECTIN DOMAIN-CONTAINING PROTEIN"/>
    <property type="match status" value="1"/>
</dbReference>
<evidence type="ECO:0000313" key="4">
    <source>
        <dbReference type="Proteomes" id="UP000612893"/>
    </source>
</evidence>
<dbReference type="GO" id="GO:0004653">
    <property type="term" value="F:polypeptide N-acetylgalactosaminyltransferase activity"/>
    <property type="evidence" value="ECO:0007669"/>
    <property type="project" value="TreeGrafter"/>
</dbReference>
<dbReference type="PANTHER" id="PTHR11675">
    <property type="entry name" value="N-ACETYLGALACTOSAMINYLTRANSFERASE"/>
    <property type="match status" value="1"/>
</dbReference>
<dbReference type="Pfam" id="PF00535">
    <property type="entry name" value="Glycos_transf_2"/>
    <property type="match status" value="1"/>
</dbReference>
<dbReference type="Proteomes" id="UP000612893">
    <property type="component" value="Unassembled WGS sequence"/>
</dbReference>
<reference evidence="3" key="1">
    <citation type="submission" date="2020-10" db="EMBL/GenBank/DDBJ databases">
        <title>Ca. Dormibacterota MAGs.</title>
        <authorList>
            <person name="Montgomery K."/>
        </authorList>
    </citation>
    <scope>NUCLEOTIDE SEQUENCE [LARGE SCALE GENOMIC DNA]</scope>
    <source>
        <strain evidence="3">SC8812_S17_10</strain>
    </source>
</reference>